<dbReference type="Proteomes" id="UP000308921">
    <property type="component" value="Segment"/>
</dbReference>
<name>A0A4Y5P1H9_9CAUD</name>
<keyword evidence="2" id="KW-1185">Reference proteome</keyword>
<sequence>MKRKDFTPEEIQKIKESAMENCRVSMAIEGMHISDANWEKIKRIADRLEKVI</sequence>
<organism evidence="1 2">
    <name type="scientific">Pantoea phage vB_PagS_AAS21</name>
    <dbReference type="NCBI Taxonomy" id="2575261"/>
    <lineage>
        <taxon>Viruses</taxon>
        <taxon>Duplodnaviria</taxon>
        <taxon>Heunggongvirae</taxon>
        <taxon>Uroviricota</taxon>
        <taxon>Caudoviricetes</taxon>
        <taxon>Demerecviridae</taxon>
        <taxon>Keyvirus</taxon>
        <taxon>Keyvirus AAS21</taxon>
    </lineage>
</organism>
<gene>
    <name evidence="1" type="ORF">AAS21_gp086</name>
</gene>
<reference evidence="1 2" key="1">
    <citation type="submission" date="2019-04" db="EMBL/GenBank/DDBJ databases">
        <title>Complete genome sequence of Pantoea bacteriophage vB_PagS_AAS21.</title>
        <authorList>
            <person name="Truncaite L."/>
            <person name="Simoliuniene M."/>
            <person name="Zajanckauskaite A."/>
            <person name="Meskys R."/>
            <person name="Simoliunas E."/>
        </authorList>
    </citation>
    <scope>NUCLEOTIDE SEQUENCE [LARGE SCALE GENOMIC DNA]</scope>
</reference>
<protein>
    <submittedName>
        <fullName evidence="1">Uncharacterized protein</fullName>
    </submittedName>
</protein>
<proteinExistence type="predicted"/>
<evidence type="ECO:0000313" key="1">
    <source>
        <dbReference type="EMBL" id="QCW23824.1"/>
    </source>
</evidence>
<evidence type="ECO:0000313" key="2">
    <source>
        <dbReference type="Proteomes" id="UP000308921"/>
    </source>
</evidence>
<accession>A0A4Y5P1H9</accession>
<dbReference type="EMBL" id="MK770119">
    <property type="protein sequence ID" value="QCW23824.1"/>
    <property type="molecule type" value="Genomic_DNA"/>
</dbReference>